<keyword evidence="1" id="KW-1133">Transmembrane helix</keyword>
<feature type="transmembrane region" description="Helical" evidence="1">
    <location>
        <begin position="27"/>
        <end position="45"/>
    </location>
</feature>
<evidence type="ECO:0000256" key="1">
    <source>
        <dbReference type="SAM" id="Phobius"/>
    </source>
</evidence>
<organism evidence="2 3">
    <name type="scientific">Chitinasiproducens palmae</name>
    <dbReference type="NCBI Taxonomy" id="1770053"/>
    <lineage>
        <taxon>Bacteria</taxon>
        <taxon>Pseudomonadati</taxon>
        <taxon>Pseudomonadota</taxon>
        <taxon>Betaproteobacteria</taxon>
        <taxon>Burkholderiales</taxon>
        <taxon>Burkholderiaceae</taxon>
        <taxon>Chitinasiproducens</taxon>
    </lineage>
</organism>
<dbReference type="EMBL" id="FNLO01000011">
    <property type="protein sequence ID" value="SDV50417.1"/>
    <property type="molecule type" value="Genomic_DNA"/>
</dbReference>
<dbReference type="Proteomes" id="UP000243719">
    <property type="component" value="Unassembled WGS sequence"/>
</dbReference>
<evidence type="ECO:0000313" key="3">
    <source>
        <dbReference type="Proteomes" id="UP000243719"/>
    </source>
</evidence>
<reference evidence="3" key="1">
    <citation type="submission" date="2016-09" db="EMBL/GenBank/DDBJ databases">
        <authorList>
            <person name="Varghese N."/>
            <person name="Submissions S."/>
        </authorList>
    </citation>
    <scope>NUCLEOTIDE SEQUENCE [LARGE SCALE GENOMIC DNA]</scope>
    <source>
        <strain evidence="3">JS23</strain>
    </source>
</reference>
<dbReference type="RefSeq" id="WP_091911338.1">
    <property type="nucleotide sequence ID" value="NZ_FNLO01000011.1"/>
</dbReference>
<proteinExistence type="predicted"/>
<keyword evidence="1" id="KW-0472">Membrane</keyword>
<evidence type="ECO:0008006" key="4">
    <source>
        <dbReference type="Google" id="ProtNLM"/>
    </source>
</evidence>
<gene>
    <name evidence="2" type="ORF">SAMN05216551_111178</name>
</gene>
<sequence length="93" mass="9493">MDWLGTCFIAALVGVCGAVSARSDARGVALTLLASVVLALAVKFGGNLLGLFSDGQIAEWLTVVLAAGVAAFAVRMAVGLEGKRARQSTSERV</sequence>
<feature type="transmembrane region" description="Helical" evidence="1">
    <location>
        <begin position="57"/>
        <end position="78"/>
    </location>
</feature>
<protein>
    <recommendedName>
        <fullName evidence="4">GlsB/YeaQ/YmgE family stress response membrane protein</fullName>
    </recommendedName>
</protein>
<evidence type="ECO:0000313" key="2">
    <source>
        <dbReference type="EMBL" id="SDV50417.1"/>
    </source>
</evidence>
<keyword evidence="1" id="KW-0812">Transmembrane</keyword>
<name>A0A1H2PTH8_9BURK</name>
<dbReference type="AlphaFoldDB" id="A0A1H2PTH8"/>
<accession>A0A1H2PTH8</accession>
<keyword evidence="3" id="KW-1185">Reference proteome</keyword>